<evidence type="ECO:0000256" key="4">
    <source>
        <dbReference type="ARBA" id="ARBA00022771"/>
    </source>
</evidence>
<keyword evidence="12" id="KW-1133">Transmembrane helix</keyword>
<dbReference type="GO" id="GO:0000978">
    <property type="term" value="F:RNA polymerase II cis-regulatory region sequence-specific DNA binding"/>
    <property type="evidence" value="ECO:0007669"/>
    <property type="project" value="TreeGrafter"/>
</dbReference>
<sequence length="955" mass="99539">MAPSTPSGQLLARSLSHGGIAGAVVGSVMGAMLLFLLFLPFILRAFRNARYRRKIAAENAEMGLIGPGGYYYGPGATAHPSFYQPGEAQTGAGAAAGVVSPPSPSAAPAKTLADNNSSEDGKAGAPPSPPLPAATAAAAADRHALPPGATALNTNLPTSAATASQPPASPPPPLGSSATFPAFKPQPFAPRQRSATMRSVRSSSFAQALEGLAGRAASLFHQESTRSASTRSPSVATAARPPVEHSRSPFGVGYDESDPNNHHMWMIAQQGNYGEGISPTEAALFDIEAPPMSGTAAEYYGGAPLSPPTDPSSSFMAPISYAPTPPSLFASSLANMASAAAVAGVASSPDTAKPPKPAARTDSLRTATTTNDFSPLPLSPISPPTKVQDAFPPAGATEMDRGVIKEEPGEDEAARAAATSSTLTPEPVEFMPRSPSYRPLVPSPQLPAPGTVNPRDVWAPATDDERFVHKTAELDRIERSPPPMTTVSSQKSSPSPPPLDAGTPAPLLAPTPASAPASAPTPVSASSPMPSSRPAPPGEDVKNEGAEETETLPASTQFSGTQYSDVQFSDVPSAPQGNTATTSFESESTPASSNATNEFAPESFVKPDPYDGSYVTMDAGANGKTTTATDFGAANGDYEDYTGINVNFAFAGEMLNYTDNNGVQAVGDGGKMATEAYVQQQQQQQQPSDDYYNNNNISNNSNSNGSWSGPNGIPTIEGPYMTPTPPGQYPDGILFSAPTTTAPDLTYAGNGSFGQTPLYTPQTSPGRVPHTNGNQLDFYASGSNNAQSMPVLVGNASLPVTPAPPSRAASTRNTPLSVPGSDLPSRPVSPLSNAASTPGHLSSSSPRSFACDECGRAFDQIHKLNHHKRYHDRPHECTVANCGMRFGTKTHLDRHVNDKHSKSRKYHCTEEGCPYSVPGGKSFPRKDNWRRHMVNKHGVHPDHDPIEVIDQPMMG</sequence>
<comment type="subcellular location">
    <subcellularLocation>
        <location evidence="1">Nucleus</location>
    </subcellularLocation>
</comment>
<dbReference type="OrthoDB" id="6365676at2759"/>
<dbReference type="SUPFAM" id="SSF57667">
    <property type="entry name" value="beta-beta-alpha zinc fingers"/>
    <property type="match status" value="2"/>
</dbReference>
<keyword evidence="4 10" id="KW-0863">Zinc-finger</keyword>
<keyword evidence="2" id="KW-0479">Metal-binding</keyword>
<feature type="region of interest" description="Disordered" evidence="11">
    <location>
        <begin position="935"/>
        <end position="955"/>
    </location>
</feature>
<feature type="region of interest" description="Disordered" evidence="11">
    <location>
        <begin position="797"/>
        <end position="846"/>
    </location>
</feature>
<dbReference type="GO" id="GO:0000785">
    <property type="term" value="C:chromatin"/>
    <property type="evidence" value="ECO:0007669"/>
    <property type="project" value="TreeGrafter"/>
</dbReference>
<feature type="region of interest" description="Disordered" evidence="11">
    <location>
        <begin position="93"/>
        <end position="201"/>
    </location>
</feature>
<evidence type="ECO:0000256" key="8">
    <source>
        <dbReference type="ARBA" id="ARBA00023163"/>
    </source>
</evidence>
<dbReference type="EMBL" id="AZHD01000029">
    <property type="protein sequence ID" value="OAA53476.1"/>
    <property type="molecule type" value="Genomic_DNA"/>
</dbReference>
<feature type="compositionally biased region" description="Low complexity" evidence="11">
    <location>
        <begin position="157"/>
        <end position="166"/>
    </location>
</feature>
<dbReference type="GO" id="GO:0000981">
    <property type="term" value="F:DNA-binding transcription factor activity, RNA polymerase II-specific"/>
    <property type="evidence" value="ECO:0007669"/>
    <property type="project" value="TreeGrafter"/>
</dbReference>
<dbReference type="Gene3D" id="3.30.160.60">
    <property type="entry name" value="Classic Zinc Finger"/>
    <property type="match status" value="2"/>
</dbReference>
<feature type="compositionally biased region" description="Polar residues" evidence="11">
    <location>
        <begin position="552"/>
        <end position="567"/>
    </location>
</feature>
<evidence type="ECO:0000256" key="1">
    <source>
        <dbReference type="ARBA" id="ARBA00004123"/>
    </source>
</evidence>
<dbReference type="PROSITE" id="PS50157">
    <property type="entry name" value="ZINC_FINGER_C2H2_2"/>
    <property type="match status" value="2"/>
</dbReference>
<feature type="compositionally biased region" description="Polar residues" evidence="11">
    <location>
        <begin position="575"/>
        <end position="597"/>
    </location>
</feature>
<dbReference type="PROSITE" id="PS00028">
    <property type="entry name" value="ZINC_FINGER_C2H2_1"/>
    <property type="match status" value="2"/>
</dbReference>
<comment type="caution">
    <text evidence="14">The sequence shown here is derived from an EMBL/GenBank/DDBJ whole genome shotgun (WGS) entry which is preliminary data.</text>
</comment>
<evidence type="ECO:0000256" key="3">
    <source>
        <dbReference type="ARBA" id="ARBA00022737"/>
    </source>
</evidence>
<proteinExistence type="predicted"/>
<keyword evidence="9" id="KW-0539">Nucleus</keyword>
<keyword evidence="15" id="KW-1185">Reference proteome</keyword>
<keyword evidence="8" id="KW-0804">Transcription</keyword>
<keyword evidence="5" id="KW-0862">Zinc</keyword>
<dbReference type="FunFam" id="3.30.160.60:FF:000322">
    <property type="entry name" value="GDNF-inducible zinc finger protein 1"/>
    <property type="match status" value="1"/>
</dbReference>
<evidence type="ECO:0000313" key="14">
    <source>
        <dbReference type="EMBL" id="OAA53476.1"/>
    </source>
</evidence>
<evidence type="ECO:0000256" key="5">
    <source>
        <dbReference type="ARBA" id="ARBA00022833"/>
    </source>
</evidence>
<feature type="compositionally biased region" description="Low complexity" evidence="11">
    <location>
        <begin position="133"/>
        <end position="149"/>
    </location>
</feature>
<feature type="compositionally biased region" description="Low complexity" evidence="11">
    <location>
        <begin position="500"/>
        <end position="530"/>
    </location>
</feature>
<feature type="compositionally biased region" description="Basic and acidic residues" evidence="11">
    <location>
        <begin position="463"/>
        <end position="479"/>
    </location>
</feature>
<dbReference type="STRING" id="1081102.A0A167LT92"/>
<reference evidence="14 15" key="1">
    <citation type="journal article" date="2016" name="Genome Biol. Evol.">
        <title>Divergent and convergent evolution of fungal pathogenicity.</title>
        <authorList>
            <person name="Shang Y."/>
            <person name="Xiao G."/>
            <person name="Zheng P."/>
            <person name="Cen K."/>
            <person name="Zhan S."/>
            <person name="Wang C."/>
        </authorList>
    </citation>
    <scope>NUCLEOTIDE SEQUENCE [LARGE SCALE GENOMIC DNA]</scope>
    <source>
        <strain evidence="14 15">RCEF 264</strain>
    </source>
</reference>
<protein>
    <submittedName>
        <fullName evidence="14">Zinc finger protein 2</fullName>
    </submittedName>
</protein>
<feature type="region of interest" description="Disordered" evidence="11">
    <location>
        <begin position="222"/>
        <end position="250"/>
    </location>
</feature>
<evidence type="ECO:0000259" key="13">
    <source>
        <dbReference type="PROSITE" id="PS50157"/>
    </source>
</evidence>
<accession>A0A167LT92</accession>
<dbReference type="GO" id="GO:0005667">
    <property type="term" value="C:transcription regulator complex"/>
    <property type="evidence" value="ECO:0007669"/>
    <property type="project" value="TreeGrafter"/>
</dbReference>
<feature type="compositionally biased region" description="Polar residues" evidence="11">
    <location>
        <begin position="830"/>
        <end position="846"/>
    </location>
</feature>
<dbReference type="GO" id="GO:0008270">
    <property type="term" value="F:zinc ion binding"/>
    <property type="evidence" value="ECO:0007669"/>
    <property type="project" value="UniProtKB-KW"/>
</dbReference>
<evidence type="ECO:0000256" key="7">
    <source>
        <dbReference type="ARBA" id="ARBA00023125"/>
    </source>
</evidence>
<feature type="domain" description="C2H2-type" evidence="13">
    <location>
        <begin position="875"/>
        <end position="905"/>
    </location>
</feature>
<dbReference type="InterPro" id="IPR036236">
    <property type="entry name" value="Znf_C2H2_sf"/>
</dbReference>
<feature type="compositionally biased region" description="Low complexity" evidence="11">
    <location>
        <begin position="693"/>
        <end position="711"/>
    </location>
</feature>
<evidence type="ECO:0000256" key="12">
    <source>
        <dbReference type="SAM" id="Phobius"/>
    </source>
</evidence>
<keyword evidence="6" id="KW-0805">Transcription regulation</keyword>
<keyword evidence="12" id="KW-0472">Membrane</keyword>
<keyword evidence="3" id="KW-0677">Repeat</keyword>
<evidence type="ECO:0000256" key="9">
    <source>
        <dbReference type="ARBA" id="ARBA00023242"/>
    </source>
</evidence>
<name>A0A167LT92_9HYPO</name>
<dbReference type="Proteomes" id="UP000076874">
    <property type="component" value="Unassembled WGS sequence"/>
</dbReference>
<evidence type="ECO:0000256" key="2">
    <source>
        <dbReference type="ARBA" id="ARBA00022723"/>
    </source>
</evidence>
<keyword evidence="7" id="KW-0238">DNA-binding</keyword>
<feature type="transmembrane region" description="Helical" evidence="12">
    <location>
        <begin position="20"/>
        <end position="43"/>
    </location>
</feature>
<keyword evidence="12" id="KW-0812">Transmembrane</keyword>
<gene>
    <name evidence="14" type="ORF">SPI_09404</name>
</gene>
<feature type="region of interest" description="Disordered" evidence="11">
    <location>
        <begin position="345"/>
        <end position="395"/>
    </location>
</feature>
<feature type="compositionally biased region" description="Polar residues" evidence="11">
    <location>
        <begin position="222"/>
        <end position="235"/>
    </location>
</feature>
<dbReference type="GO" id="GO:0005634">
    <property type="term" value="C:nucleus"/>
    <property type="evidence" value="ECO:0007669"/>
    <property type="project" value="UniProtKB-SubCell"/>
</dbReference>
<dbReference type="SMART" id="SM00355">
    <property type="entry name" value="ZnF_C2H2"/>
    <property type="match status" value="3"/>
</dbReference>
<dbReference type="InterPro" id="IPR013087">
    <property type="entry name" value="Znf_C2H2_type"/>
</dbReference>
<evidence type="ECO:0000256" key="11">
    <source>
        <dbReference type="SAM" id="MobiDB-lite"/>
    </source>
</evidence>
<feature type="region of interest" description="Disordered" evidence="11">
    <location>
        <begin position="676"/>
        <end position="711"/>
    </location>
</feature>
<evidence type="ECO:0000256" key="10">
    <source>
        <dbReference type="PROSITE-ProRule" id="PRU00042"/>
    </source>
</evidence>
<dbReference type="PANTHER" id="PTHR14003">
    <property type="entry name" value="TRANSCRIPTIONAL REPRESSOR PROTEIN YY"/>
    <property type="match status" value="1"/>
</dbReference>
<evidence type="ECO:0000256" key="6">
    <source>
        <dbReference type="ARBA" id="ARBA00023015"/>
    </source>
</evidence>
<evidence type="ECO:0000313" key="15">
    <source>
        <dbReference type="Proteomes" id="UP000076874"/>
    </source>
</evidence>
<feature type="region of interest" description="Disordered" evidence="11">
    <location>
        <begin position="407"/>
        <end position="607"/>
    </location>
</feature>
<feature type="compositionally biased region" description="Polar residues" evidence="11">
    <location>
        <begin position="364"/>
        <end position="373"/>
    </location>
</feature>
<feature type="domain" description="C2H2-type" evidence="13">
    <location>
        <begin position="849"/>
        <end position="876"/>
    </location>
</feature>
<dbReference type="PANTHER" id="PTHR14003:SF23">
    <property type="entry name" value="ZINC FINGER PROTEIN 143"/>
    <property type="match status" value="1"/>
</dbReference>
<dbReference type="AlphaFoldDB" id="A0A167LT92"/>
<organism evidence="14 15">
    <name type="scientific">Niveomyces insectorum RCEF 264</name>
    <dbReference type="NCBI Taxonomy" id="1081102"/>
    <lineage>
        <taxon>Eukaryota</taxon>
        <taxon>Fungi</taxon>
        <taxon>Dikarya</taxon>
        <taxon>Ascomycota</taxon>
        <taxon>Pezizomycotina</taxon>
        <taxon>Sordariomycetes</taxon>
        <taxon>Hypocreomycetidae</taxon>
        <taxon>Hypocreales</taxon>
        <taxon>Cordycipitaceae</taxon>
        <taxon>Niveomyces</taxon>
    </lineage>
</organism>